<dbReference type="InterPro" id="IPR041599">
    <property type="entry name" value="Gp138_N"/>
</dbReference>
<name>A0A1V3L5R5_9PAST</name>
<proteinExistence type="predicted"/>
<dbReference type="InterPro" id="IPR037026">
    <property type="entry name" value="Vgr_OB-fold_dom_sf"/>
</dbReference>
<dbReference type="EMBL" id="MLAI01000024">
    <property type="protein sequence ID" value="OOF85141.1"/>
    <property type="molecule type" value="Genomic_DNA"/>
</dbReference>
<evidence type="ECO:0000313" key="2">
    <source>
        <dbReference type="EMBL" id="OOF85141.1"/>
    </source>
</evidence>
<dbReference type="Pfam" id="PF18352">
    <property type="entry name" value="Gp138_N"/>
    <property type="match status" value="1"/>
</dbReference>
<organism evidence="2 3">
    <name type="scientific">Rodentibacter ratti</name>
    <dbReference type="NCBI Taxonomy" id="1906745"/>
    <lineage>
        <taxon>Bacteria</taxon>
        <taxon>Pseudomonadati</taxon>
        <taxon>Pseudomonadota</taxon>
        <taxon>Gammaproteobacteria</taxon>
        <taxon>Pasteurellales</taxon>
        <taxon>Pasteurellaceae</taxon>
        <taxon>Rodentibacter</taxon>
    </lineage>
</organism>
<sequence length="204" mass="20927">MNELEDINVALPAKVVSYDAATVRVVAKPAIPKRLASGEVLGTPQIVNVPVMFPMADIGGAVAQITLPVKPGDGCFLIFSQRSLENWLSGSSDAPDDPRMFDLSDAFCFIGGNAKSPSADGENLCIKYGSGSIKIAPSGDITIDAPSTTINAPTNTINGDVQINGAVSTSSTITAQGDIVGNGISLGGHTHMEQGDGKPTSVAQ</sequence>
<dbReference type="OrthoDB" id="4931325at2"/>
<dbReference type="RefSeq" id="WP_077553493.1">
    <property type="nucleotide sequence ID" value="NZ_MLAI01000024.1"/>
</dbReference>
<dbReference type="Gene3D" id="2.40.50.230">
    <property type="entry name" value="Gp5 N-terminal domain"/>
    <property type="match status" value="1"/>
</dbReference>
<accession>A0A1V3L5R5</accession>
<comment type="caution">
    <text evidence="2">The sequence shown here is derived from an EMBL/GenBank/DDBJ whole genome shotgun (WGS) entry which is preliminary data.</text>
</comment>
<protein>
    <submittedName>
        <fullName evidence="2">Phage baseplate protein</fullName>
    </submittedName>
</protein>
<gene>
    <name evidence="2" type="ORF">BKG88_09270</name>
</gene>
<evidence type="ECO:0000259" key="1">
    <source>
        <dbReference type="Pfam" id="PF18352"/>
    </source>
</evidence>
<evidence type="ECO:0000313" key="3">
    <source>
        <dbReference type="Proteomes" id="UP000189353"/>
    </source>
</evidence>
<dbReference type="Proteomes" id="UP000189353">
    <property type="component" value="Unassembled WGS sequence"/>
</dbReference>
<feature type="domain" description="Phage protein Gp138 N-terminal" evidence="1">
    <location>
        <begin position="11"/>
        <end position="111"/>
    </location>
</feature>
<reference evidence="2 3" key="1">
    <citation type="submission" date="2016-10" db="EMBL/GenBank/DDBJ databases">
        <title>Rodentibacter gen. nov. and new species.</title>
        <authorList>
            <person name="Christensen H."/>
        </authorList>
    </citation>
    <scope>NUCLEOTIDE SEQUENCE [LARGE SCALE GENOMIC DNA]</scope>
    <source>
        <strain evidence="2 3">Ppn158</strain>
    </source>
</reference>
<dbReference type="AlphaFoldDB" id="A0A1V3L5R5"/>